<accession>A0A6A5YFT6</accession>
<name>A0A6A5YFT6_9PLEO</name>
<dbReference type="EMBL" id="ML977368">
    <property type="protein sequence ID" value="KAF2105976.1"/>
    <property type="molecule type" value="Genomic_DNA"/>
</dbReference>
<proteinExistence type="predicted"/>
<evidence type="ECO:0000313" key="1">
    <source>
        <dbReference type="EMBL" id="KAF2105976.1"/>
    </source>
</evidence>
<organism evidence="1 2">
    <name type="scientific">Lophiotrema nucula</name>
    <dbReference type="NCBI Taxonomy" id="690887"/>
    <lineage>
        <taxon>Eukaryota</taxon>
        <taxon>Fungi</taxon>
        <taxon>Dikarya</taxon>
        <taxon>Ascomycota</taxon>
        <taxon>Pezizomycotina</taxon>
        <taxon>Dothideomycetes</taxon>
        <taxon>Pleosporomycetidae</taxon>
        <taxon>Pleosporales</taxon>
        <taxon>Lophiotremataceae</taxon>
        <taxon>Lophiotrema</taxon>
    </lineage>
</organism>
<gene>
    <name evidence="1" type="ORF">BDV96DRAFT_675992</name>
</gene>
<evidence type="ECO:0000313" key="2">
    <source>
        <dbReference type="Proteomes" id="UP000799770"/>
    </source>
</evidence>
<dbReference type="Proteomes" id="UP000799770">
    <property type="component" value="Unassembled WGS sequence"/>
</dbReference>
<reference evidence="1" key="1">
    <citation type="journal article" date="2020" name="Stud. Mycol.">
        <title>101 Dothideomycetes genomes: a test case for predicting lifestyles and emergence of pathogens.</title>
        <authorList>
            <person name="Haridas S."/>
            <person name="Albert R."/>
            <person name="Binder M."/>
            <person name="Bloem J."/>
            <person name="Labutti K."/>
            <person name="Salamov A."/>
            <person name="Andreopoulos B."/>
            <person name="Baker S."/>
            <person name="Barry K."/>
            <person name="Bills G."/>
            <person name="Bluhm B."/>
            <person name="Cannon C."/>
            <person name="Castanera R."/>
            <person name="Culley D."/>
            <person name="Daum C."/>
            <person name="Ezra D."/>
            <person name="Gonzalez J."/>
            <person name="Henrissat B."/>
            <person name="Kuo A."/>
            <person name="Liang C."/>
            <person name="Lipzen A."/>
            <person name="Lutzoni F."/>
            <person name="Magnuson J."/>
            <person name="Mondo S."/>
            <person name="Nolan M."/>
            <person name="Ohm R."/>
            <person name="Pangilinan J."/>
            <person name="Park H.-J."/>
            <person name="Ramirez L."/>
            <person name="Alfaro M."/>
            <person name="Sun H."/>
            <person name="Tritt A."/>
            <person name="Yoshinaga Y."/>
            <person name="Zwiers L.-H."/>
            <person name="Turgeon B."/>
            <person name="Goodwin S."/>
            <person name="Spatafora J."/>
            <person name="Crous P."/>
            <person name="Grigoriev I."/>
        </authorList>
    </citation>
    <scope>NUCLEOTIDE SEQUENCE</scope>
    <source>
        <strain evidence="1">CBS 627.86</strain>
    </source>
</reference>
<keyword evidence="2" id="KW-1185">Reference proteome</keyword>
<protein>
    <submittedName>
        <fullName evidence="1">Uncharacterized protein</fullName>
    </submittedName>
</protein>
<dbReference type="AlphaFoldDB" id="A0A6A5YFT6"/>
<sequence length="195" mass="21265">MCLETSMPSNCPVLVEHSDSKKTQYSMKYIIFSFLPLVSSLDPPVPPPVVFTPGIQSCGTGRIDTSMWIPLDDPTPNLGFRNASAGLCRLATSACDKVCTIAPGVHQSYQVQYADEGHSEGSHVELEKNEAGSLSLQLLNDDEIKNLTFDLDYCMAVMNNFTQNCLKQDGTSETAGGTYSEDGDISWLVRPMSLD</sequence>